<reference evidence="1" key="1">
    <citation type="submission" date="2019-04" db="EMBL/GenBank/DDBJ databases">
        <title>Microbes associate with the intestines of laboratory mice.</title>
        <authorList>
            <person name="Navarre W."/>
            <person name="Wong E."/>
            <person name="Huang K."/>
            <person name="Tropini C."/>
            <person name="Ng K."/>
            <person name="Yu B."/>
        </authorList>
    </citation>
    <scope>NUCLEOTIDE SEQUENCE</scope>
    <source>
        <strain evidence="1">NM73_A23</strain>
    </source>
</reference>
<organism evidence="1 2">
    <name type="scientific">Palleniella muris</name>
    <dbReference type="NCBI Taxonomy" id="3038145"/>
    <lineage>
        <taxon>Bacteria</taxon>
        <taxon>Pseudomonadati</taxon>
        <taxon>Bacteroidota</taxon>
        <taxon>Bacteroidia</taxon>
        <taxon>Bacteroidales</taxon>
        <taxon>Prevotellaceae</taxon>
        <taxon>Palleniella</taxon>
    </lineage>
</organism>
<keyword evidence="2" id="KW-1185">Reference proteome</keyword>
<gene>
    <name evidence="1" type="ORF">E5358_05285</name>
</gene>
<keyword evidence="1" id="KW-0378">Hydrolase</keyword>
<dbReference type="EMBL" id="SRZC01000007">
    <property type="protein sequence ID" value="TGX82752.1"/>
    <property type="molecule type" value="Genomic_DNA"/>
</dbReference>
<comment type="caution">
    <text evidence="1">The sequence shown here is derived from an EMBL/GenBank/DDBJ whole genome shotgun (WGS) entry which is preliminary data.</text>
</comment>
<sequence length="259" mass="29062">MAAPKEESPVLVAFTLDFETGGLKCQTSACTQIAVHATRLDTFEKIGTYQSYIAPYNRKEIAGATKKRKTLKSKYDNDDAVSMDYEARALEYSAITMDMLESYGKPIEIVAQEVLQFMIDNTPKCPKNMKPFLIGQHIAFDEGFLCQMFEYAGLMNELKKVLRGDEDFYGNWHPLYVDTIVLGQLALCHLPNVNSYKLEIMCENLGIELDDAHDADADVSATTNVAAVLTQRMRSIGGEYEGEELAISKAEKSRKHFKI</sequence>
<proteinExistence type="predicted"/>
<protein>
    <submittedName>
        <fullName evidence="1">3'-5' exonuclease</fullName>
    </submittedName>
</protein>
<keyword evidence="1" id="KW-0540">Nuclease</keyword>
<evidence type="ECO:0000313" key="2">
    <source>
        <dbReference type="Proteomes" id="UP000308886"/>
    </source>
</evidence>
<keyword evidence="1" id="KW-0269">Exonuclease</keyword>
<dbReference type="Proteomes" id="UP000308886">
    <property type="component" value="Unassembled WGS sequence"/>
</dbReference>
<name>A0AC61QRX5_9BACT</name>
<evidence type="ECO:0000313" key="1">
    <source>
        <dbReference type="EMBL" id="TGX82752.1"/>
    </source>
</evidence>
<accession>A0AC61QRX5</accession>